<feature type="domain" description="ABC transporter" evidence="5">
    <location>
        <begin position="14"/>
        <end position="256"/>
    </location>
</feature>
<keyword evidence="3" id="KW-0547">Nucleotide-binding</keyword>
<dbReference type="InterPro" id="IPR015860">
    <property type="entry name" value="ABC_transpr_TagH-like"/>
</dbReference>
<dbReference type="PANTHER" id="PTHR46743">
    <property type="entry name" value="TEICHOIC ACIDS EXPORT ATP-BINDING PROTEIN TAGH"/>
    <property type="match status" value="1"/>
</dbReference>
<evidence type="ECO:0000313" key="7">
    <source>
        <dbReference type="Proteomes" id="UP000237983"/>
    </source>
</evidence>
<dbReference type="Gene3D" id="2.70.50.60">
    <property type="entry name" value="abc- transporter (atp binding component) like domain"/>
    <property type="match status" value="1"/>
</dbReference>
<dbReference type="GO" id="GO:0016887">
    <property type="term" value="F:ATP hydrolysis activity"/>
    <property type="evidence" value="ECO:0007669"/>
    <property type="project" value="InterPro"/>
</dbReference>
<reference evidence="6 7" key="1">
    <citation type="submission" date="2018-03" db="EMBL/GenBank/DDBJ databases">
        <title>Genomic Encyclopedia of Type Strains, Phase III (KMG-III): the genomes of soil and plant-associated and newly described type strains.</title>
        <authorList>
            <person name="Whitman W."/>
        </authorList>
    </citation>
    <scope>NUCLEOTIDE SEQUENCE [LARGE SCALE GENOMIC DNA]</scope>
    <source>
        <strain evidence="6 7">CGMCC 1.12484</strain>
    </source>
</reference>
<dbReference type="Pfam" id="PF00005">
    <property type="entry name" value="ABC_tran"/>
    <property type="match status" value="1"/>
</dbReference>
<organism evidence="6 7">
    <name type="scientific">Glaciihabitans tibetensis</name>
    <dbReference type="NCBI Taxonomy" id="1266600"/>
    <lineage>
        <taxon>Bacteria</taxon>
        <taxon>Bacillati</taxon>
        <taxon>Actinomycetota</taxon>
        <taxon>Actinomycetes</taxon>
        <taxon>Micrococcales</taxon>
        <taxon>Microbacteriaceae</taxon>
        <taxon>Glaciihabitans</taxon>
    </lineage>
</organism>
<gene>
    <name evidence="6" type="ORF">B0I08_10399</name>
</gene>
<comment type="caution">
    <text evidence="6">The sequence shown here is derived from an EMBL/GenBank/DDBJ whole genome shotgun (WGS) entry which is preliminary data.</text>
</comment>
<dbReference type="InterPro" id="IPR003439">
    <property type="entry name" value="ABC_transporter-like_ATP-bd"/>
</dbReference>
<evidence type="ECO:0000259" key="5">
    <source>
        <dbReference type="PROSITE" id="PS50893"/>
    </source>
</evidence>
<evidence type="ECO:0000256" key="3">
    <source>
        <dbReference type="ARBA" id="ARBA00022741"/>
    </source>
</evidence>
<dbReference type="InterPro" id="IPR029439">
    <property type="entry name" value="Wzt_C"/>
</dbReference>
<dbReference type="Pfam" id="PF14524">
    <property type="entry name" value="Wzt_C"/>
    <property type="match status" value="1"/>
</dbReference>
<evidence type="ECO:0000256" key="4">
    <source>
        <dbReference type="ARBA" id="ARBA00022840"/>
    </source>
</evidence>
<dbReference type="GO" id="GO:0140359">
    <property type="term" value="F:ABC-type transporter activity"/>
    <property type="evidence" value="ECO:0007669"/>
    <property type="project" value="InterPro"/>
</dbReference>
<accession>A0A2T0VFR5</accession>
<protein>
    <submittedName>
        <fullName evidence="6">ABC-2 type transport system ATP-binding protein</fullName>
    </submittedName>
</protein>
<evidence type="ECO:0000313" key="6">
    <source>
        <dbReference type="EMBL" id="PRY68894.1"/>
    </source>
</evidence>
<dbReference type="Proteomes" id="UP000237983">
    <property type="component" value="Unassembled WGS sequence"/>
</dbReference>
<dbReference type="CDD" id="cd03220">
    <property type="entry name" value="ABC_KpsT_Wzt"/>
    <property type="match status" value="1"/>
</dbReference>
<dbReference type="EMBL" id="PVTL01000003">
    <property type="protein sequence ID" value="PRY68894.1"/>
    <property type="molecule type" value="Genomic_DNA"/>
</dbReference>
<proteinExistence type="inferred from homology"/>
<dbReference type="SUPFAM" id="SSF52540">
    <property type="entry name" value="P-loop containing nucleoside triphosphate hydrolases"/>
    <property type="match status" value="1"/>
</dbReference>
<dbReference type="SMART" id="SM00382">
    <property type="entry name" value="AAA"/>
    <property type="match status" value="1"/>
</dbReference>
<keyword evidence="7" id="KW-1185">Reference proteome</keyword>
<dbReference type="GO" id="GO:0005524">
    <property type="term" value="F:ATP binding"/>
    <property type="evidence" value="ECO:0007669"/>
    <property type="project" value="UniProtKB-KW"/>
</dbReference>
<dbReference type="InterPro" id="IPR050683">
    <property type="entry name" value="Bact_Polysacc_Export_ATP-bd"/>
</dbReference>
<keyword evidence="2" id="KW-0813">Transport</keyword>
<dbReference type="InterPro" id="IPR027417">
    <property type="entry name" value="P-loop_NTPase"/>
</dbReference>
<evidence type="ECO:0000256" key="2">
    <source>
        <dbReference type="ARBA" id="ARBA00022448"/>
    </source>
</evidence>
<keyword evidence="4 6" id="KW-0067">ATP-binding</keyword>
<dbReference type="PANTHER" id="PTHR46743:SF2">
    <property type="entry name" value="TEICHOIC ACIDS EXPORT ATP-BINDING PROTEIN TAGH"/>
    <property type="match status" value="1"/>
</dbReference>
<evidence type="ECO:0000256" key="1">
    <source>
        <dbReference type="ARBA" id="ARBA00005417"/>
    </source>
</evidence>
<dbReference type="GO" id="GO:0016020">
    <property type="term" value="C:membrane"/>
    <property type="evidence" value="ECO:0007669"/>
    <property type="project" value="InterPro"/>
</dbReference>
<dbReference type="AlphaFoldDB" id="A0A2T0VFR5"/>
<dbReference type="CDD" id="cd10147">
    <property type="entry name" value="Wzt_C-like"/>
    <property type="match status" value="1"/>
</dbReference>
<dbReference type="PROSITE" id="PS50893">
    <property type="entry name" value="ABC_TRANSPORTER_2"/>
    <property type="match status" value="1"/>
</dbReference>
<dbReference type="Gene3D" id="3.40.50.300">
    <property type="entry name" value="P-loop containing nucleotide triphosphate hydrolases"/>
    <property type="match status" value="1"/>
</dbReference>
<dbReference type="InterPro" id="IPR003593">
    <property type="entry name" value="AAA+_ATPase"/>
</dbReference>
<comment type="similarity">
    <text evidence="1">Belongs to the ABC transporter superfamily.</text>
</comment>
<sequence length="407" mass="44784">MRKATEDVVRPEIVRISNVSKRFVMRKDNSLKERLVTMGRMGRRHREDFWALKDLDISIEAGTTVGLIGHNGSGKSTLLKIIGGIIDPTSGAVERRGRIAALLELGAGFHPDLTGRENVYLNASILGLSRATTEERFQDILDFASIGDFIDTQVKFYSSGMYVRLAFAVAVHTDPDLLLVDEVLAVGDEAFQRKCLDKIRAFQKEGRTIILVTHALGQVTELCSRAILLNKGQVEYDGDPRKAVSAFRDILEDRRLSDVAAVQAHSSKPSIPSGQVLGATVHSVDLQVRDGVHPGDDLQIDIRLEHPEGLTEWVCAIQIDNAMGQVVYGTTTKRLGIELPVLSGELDVQFILRDVPFGAGKYFVNVSLMDMEGIHLHDLPQACSFDVPDYPLAVGTVHARPEFSFSA</sequence>
<name>A0A2T0VFR5_9MICO</name>